<feature type="transmembrane region" description="Helical" evidence="1">
    <location>
        <begin position="304"/>
        <end position="327"/>
    </location>
</feature>
<protein>
    <recommendedName>
        <fullName evidence="4">Gustatory receptor</fullName>
    </recommendedName>
</protein>
<sequence>MDRIKNFFSLIADRFPSQFKSLINKIFGLLDDENVDDYTETANRLQDLENIALWLYITRRGHDQDKREIVQSGYHLMNNLIRISAIILCTRLFILCYETSDEMQIYLANPFYKLQGAQAIAFMISSLVFTLSLLREYIMYLEDIGSSILLTYLRDIRQYGFDCKRLGLTEKQRKKFRVAFHLILVNWYRIIQFNIYIIPAFIAIVHLVNPAFGLDNPTLIITSFFWFLSESFCFIYVACGTFDIGAHITVLVPLFIFKIESIIELNERYLFSPKSIEPHLLRQLNIDTIRLLNLLDVMSRDLRYLFVFVIVGISFLADTFIFLGPILHIGSTILQNFFSTLGFFILFAIGLISYAAGNLHGRLIIIHKRYTSLLAKEKVDFGTHSKAMEVLDRIMGPFTGVKIGDFCTIDRYLFVVYIMENASMIMLLVCNAQSYINY</sequence>
<evidence type="ECO:0000256" key="1">
    <source>
        <dbReference type="SAM" id="Phobius"/>
    </source>
</evidence>
<dbReference type="AlphaFoldDB" id="T1KW38"/>
<organism evidence="2 3">
    <name type="scientific">Tetranychus urticae</name>
    <name type="common">Two-spotted spider mite</name>
    <dbReference type="NCBI Taxonomy" id="32264"/>
    <lineage>
        <taxon>Eukaryota</taxon>
        <taxon>Metazoa</taxon>
        <taxon>Ecdysozoa</taxon>
        <taxon>Arthropoda</taxon>
        <taxon>Chelicerata</taxon>
        <taxon>Arachnida</taxon>
        <taxon>Acari</taxon>
        <taxon>Acariformes</taxon>
        <taxon>Trombidiformes</taxon>
        <taxon>Prostigmata</taxon>
        <taxon>Eleutherengona</taxon>
        <taxon>Raphignathae</taxon>
        <taxon>Tetranychoidea</taxon>
        <taxon>Tetranychidae</taxon>
        <taxon>Tetranychus</taxon>
    </lineage>
</organism>
<keyword evidence="1" id="KW-0472">Membrane</keyword>
<evidence type="ECO:0008006" key="4">
    <source>
        <dbReference type="Google" id="ProtNLM"/>
    </source>
</evidence>
<reference evidence="2" key="2">
    <citation type="submission" date="2015-06" db="UniProtKB">
        <authorList>
            <consortium name="EnsemblMetazoa"/>
        </authorList>
    </citation>
    <scope>IDENTIFICATION</scope>
</reference>
<evidence type="ECO:0000313" key="3">
    <source>
        <dbReference type="Proteomes" id="UP000015104"/>
    </source>
</evidence>
<reference evidence="3" key="1">
    <citation type="submission" date="2011-08" db="EMBL/GenBank/DDBJ databases">
        <authorList>
            <person name="Rombauts S."/>
        </authorList>
    </citation>
    <scope>NUCLEOTIDE SEQUENCE</scope>
    <source>
        <strain evidence="3">London</strain>
    </source>
</reference>
<keyword evidence="1" id="KW-0812">Transmembrane</keyword>
<feature type="transmembrane region" description="Helical" evidence="1">
    <location>
        <begin position="193"/>
        <end position="214"/>
    </location>
</feature>
<proteinExistence type="predicted"/>
<name>T1KW38_TETUR</name>
<keyword evidence="3" id="KW-1185">Reference proteome</keyword>
<dbReference type="EnsemblMetazoa" id="tetur24g00260.1">
    <property type="protein sequence ID" value="tetur24g00260.1"/>
    <property type="gene ID" value="tetur24g00260"/>
</dbReference>
<feature type="transmembrane region" description="Helical" evidence="1">
    <location>
        <begin position="76"/>
        <end position="94"/>
    </location>
</feature>
<accession>T1KW38</accession>
<keyword evidence="1" id="KW-1133">Transmembrane helix</keyword>
<feature type="transmembrane region" description="Helical" evidence="1">
    <location>
        <begin position="114"/>
        <end position="134"/>
    </location>
</feature>
<feature type="transmembrane region" description="Helical" evidence="1">
    <location>
        <begin position="412"/>
        <end position="436"/>
    </location>
</feature>
<dbReference type="Proteomes" id="UP000015104">
    <property type="component" value="Unassembled WGS sequence"/>
</dbReference>
<evidence type="ECO:0000313" key="2">
    <source>
        <dbReference type="EnsemblMetazoa" id="tetur24g00260.1"/>
    </source>
</evidence>
<feature type="transmembrane region" description="Helical" evidence="1">
    <location>
        <begin position="333"/>
        <end position="356"/>
    </location>
</feature>
<dbReference type="HOGENOM" id="CLU_048807_0_0_1"/>
<dbReference type="EMBL" id="CAEY01000638">
    <property type="status" value="NOT_ANNOTATED_CDS"/>
    <property type="molecule type" value="Genomic_DNA"/>
</dbReference>